<evidence type="ECO:0000256" key="2">
    <source>
        <dbReference type="ARBA" id="ARBA00023143"/>
    </source>
</evidence>
<dbReference type="RefSeq" id="WP_017929989.1">
    <property type="nucleotide sequence ID" value="NZ_KB823007.1"/>
</dbReference>
<sequence length="349" mass="36691">MISTMNSMATLQGSLASRRNIADLSQRLDSAGREVSTGKHADMYRTLGPRSAEALAVRSQLARIDGFVQSNGALSRRLEAGAGALSDIRTTAQGVIETALQSGGSGQVTATLQASAQAALEQIIGIANRDHAGEALFSGIDTDRAPLQPFDEVNPRSGVSPRQMVDAVIGAGPADAAGAEAMADTLAAVFTPGTGNFEDSFYNGTAAAVPDRLMARIDENETITHGIQANDPGFTDLLRGLSMLAATDVSQFADPAAGQAWLDRAVGAMSDGNAKLLQAESKLGAQQARLESVMEAHAVKRDLYAKQSNAIETVDPYEAATRLTELQTQLEASYMVTSRLSKLSFLNYV</sequence>
<keyword evidence="3" id="KW-0964">Secreted</keyword>
<keyword evidence="6" id="KW-0969">Cilium</keyword>
<dbReference type="GO" id="GO:0005198">
    <property type="term" value="F:structural molecule activity"/>
    <property type="evidence" value="ECO:0007669"/>
    <property type="project" value="UniProtKB-UniRule"/>
</dbReference>
<dbReference type="EMBL" id="APGJ01000001">
    <property type="protein sequence ID" value="EYD73662.1"/>
    <property type="molecule type" value="Genomic_DNA"/>
</dbReference>
<keyword evidence="6" id="KW-0966">Cell projection</keyword>
<keyword evidence="7" id="KW-1185">Reference proteome</keyword>
<dbReference type="eggNOG" id="COG1344">
    <property type="taxonomic scope" value="Bacteria"/>
</dbReference>
<evidence type="ECO:0000313" key="6">
    <source>
        <dbReference type="EMBL" id="EYD73662.1"/>
    </source>
</evidence>
<accession>A0A017HGP5</accession>
<dbReference type="Gene3D" id="1.20.1330.10">
    <property type="entry name" value="f41 fragment of flagellin, N-terminal domain"/>
    <property type="match status" value="1"/>
</dbReference>
<reference evidence="6 7" key="1">
    <citation type="submission" date="2013-03" db="EMBL/GenBank/DDBJ databases">
        <authorList>
            <person name="Fiebig A."/>
            <person name="Goeker M."/>
            <person name="Klenk H.-P.P."/>
        </authorList>
    </citation>
    <scope>NUCLEOTIDE SEQUENCE [LARGE SCALE GENOMIC DNA]</scope>
    <source>
        <strain evidence="6 7">DSM 17492</strain>
    </source>
</reference>
<dbReference type="PANTHER" id="PTHR42792">
    <property type="entry name" value="FLAGELLIN"/>
    <property type="match status" value="1"/>
</dbReference>
<evidence type="ECO:0000256" key="3">
    <source>
        <dbReference type="RuleBase" id="RU362073"/>
    </source>
</evidence>
<evidence type="ECO:0000313" key="7">
    <source>
        <dbReference type="Proteomes" id="UP000025047"/>
    </source>
</evidence>
<dbReference type="Pfam" id="PF00669">
    <property type="entry name" value="Flagellin_N"/>
    <property type="match status" value="1"/>
</dbReference>
<evidence type="ECO:0000259" key="4">
    <source>
        <dbReference type="Pfam" id="PF00669"/>
    </source>
</evidence>
<dbReference type="PANTHER" id="PTHR42792:SF1">
    <property type="entry name" value="FLAGELLAR HOOK-ASSOCIATED PROTEIN 3"/>
    <property type="match status" value="1"/>
</dbReference>
<gene>
    <name evidence="6" type="ORF">Lokhon_00215</name>
</gene>
<dbReference type="Proteomes" id="UP000025047">
    <property type="component" value="Unassembled WGS sequence"/>
</dbReference>
<feature type="domain" description="Flagellin N-terminal" evidence="4">
    <location>
        <begin position="10"/>
        <end position="142"/>
    </location>
</feature>
<protein>
    <recommendedName>
        <fullName evidence="3">Flagellin</fullName>
    </recommendedName>
</protein>
<proteinExistence type="inferred from homology"/>
<dbReference type="GO" id="GO:0005576">
    <property type="term" value="C:extracellular region"/>
    <property type="evidence" value="ECO:0007669"/>
    <property type="project" value="UniProtKB-SubCell"/>
</dbReference>
<keyword evidence="2 3" id="KW-0975">Bacterial flagellum</keyword>
<evidence type="ECO:0000259" key="5">
    <source>
        <dbReference type="Pfam" id="PF00700"/>
    </source>
</evidence>
<dbReference type="OrthoDB" id="7312911at2"/>
<comment type="function">
    <text evidence="3">Flagellin is the subunit protein which polymerizes to form the filaments of bacterial flagella.</text>
</comment>
<dbReference type="InterPro" id="IPR001492">
    <property type="entry name" value="Flagellin"/>
</dbReference>
<organism evidence="6 7">
    <name type="scientific">Limimaricola hongkongensis DSM 17492</name>
    <dbReference type="NCBI Taxonomy" id="1122180"/>
    <lineage>
        <taxon>Bacteria</taxon>
        <taxon>Pseudomonadati</taxon>
        <taxon>Pseudomonadota</taxon>
        <taxon>Alphaproteobacteria</taxon>
        <taxon>Rhodobacterales</taxon>
        <taxon>Paracoccaceae</taxon>
        <taxon>Limimaricola</taxon>
    </lineage>
</organism>
<dbReference type="Pfam" id="PF00700">
    <property type="entry name" value="Flagellin_C"/>
    <property type="match status" value="1"/>
</dbReference>
<dbReference type="InterPro" id="IPR046358">
    <property type="entry name" value="Flagellin_C"/>
</dbReference>
<evidence type="ECO:0000256" key="1">
    <source>
        <dbReference type="ARBA" id="ARBA00005709"/>
    </source>
</evidence>
<dbReference type="SUPFAM" id="SSF64518">
    <property type="entry name" value="Phase 1 flagellin"/>
    <property type="match status" value="1"/>
</dbReference>
<dbReference type="STRING" id="1122180.Lokhon_00215"/>
<comment type="similarity">
    <text evidence="1 3">Belongs to the bacterial flagellin family.</text>
</comment>
<dbReference type="AlphaFoldDB" id="A0A017HGP5"/>
<comment type="caution">
    <text evidence="6">The sequence shown here is derived from an EMBL/GenBank/DDBJ whole genome shotgun (WGS) entry which is preliminary data.</text>
</comment>
<keyword evidence="6" id="KW-0282">Flagellum</keyword>
<comment type="subcellular location">
    <subcellularLocation>
        <location evidence="3">Secreted</location>
    </subcellularLocation>
    <subcellularLocation>
        <location evidence="3">Bacterial flagellum</location>
    </subcellularLocation>
</comment>
<name>A0A017HGP5_9RHOB</name>
<dbReference type="GO" id="GO:0009288">
    <property type="term" value="C:bacterial-type flagellum"/>
    <property type="evidence" value="ECO:0007669"/>
    <property type="project" value="UniProtKB-SubCell"/>
</dbReference>
<dbReference type="PATRIC" id="fig|1122180.6.peg.221"/>
<dbReference type="InterPro" id="IPR001029">
    <property type="entry name" value="Flagellin_N"/>
</dbReference>
<dbReference type="HOGENOM" id="CLU_066395_0_0_5"/>
<feature type="domain" description="Flagellin C-terminal" evidence="5">
    <location>
        <begin position="273"/>
        <end position="348"/>
    </location>
</feature>